<feature type="transmembrane region" description="Helical" evidence="3">
    <location>
        <begin position="88"/>
        <end position="106"/>
    </location>
</feature>
<keyword evidence="6" id="KW-0418">Kinase</keyword>
<evidence type="ECO:0000313" key="7">
    <source>
        <dbReference type="Proteomes" id="UP001172778"/>
    </source>
</evidence>
<proteinExistence type="predicted"/>
<dbReference type="InterPro" id="IPR050640">
    <property type="entry name" value="Bact_2-comp_sensor_kinase"/>
</dbReference>
<dbReference type="SUPFAM" id="SSF55874">
    <property type="entry name" value="ATPase domain of HSP90 chaperone/DNA topoisomerase II/histidine kinase"/>
    <property type="match status" value="1"/>
</dbReference>
<keyword evidence="1" id="KW-0175">Coiled coil</keyword>
<dbReference type="Pfam" id="PF02518">
    <property type="entry name" value="HATPase_c"/>
    <property type="match status" value="1"/>
</dbReference>
<dbReference type="PANTHER" id="PTHR34220">
    <property type="entry name" value="SENSOR HISTIDINE KINASE YPDA"/>
    <property type="match status" value="1"/>
</dbReference>
<dbReference type="EMBL" id="JARRAF010000026">
    <property type="protein sequence ID" value="MDK2125876.1"/>
    <property type="molecule type" value="Genomic_DNA"/>
</dbReference>
<dbReference type="Proteomes" id="UP001172778">
    <property type="component" value="Unassembled WGS sequence"/>
</dbReference>
<accession>A0ABT7E0R0</accession>
<dbReference type="Pfam" id="PF06580">
    <property type="entry name" value="His_kinase"/>
    <property type="match status" value="1"/>
</dbReference>
<dbReference type="InterPro" id="IPR010559">
    <property type="entry name" value="Sig_transdc_His_kin_internal"/>
</dbReference>
<dbReference type="InterPro" id="IPR003594">
    <property type="entry name" value="HATPase_dom"/>
</dbReference>
<gene>
    <name evidence="6" type="ORF">PZA18_17620</name>
</gene>
<keyword evidence="3" id="KW-1133">Transmembrane helix</keyword>
<feature type="transmembrane region" description="Helical" evidence="3">
    <location>
        <begin position="58"/>
        <end position="82"/>
    </location>
</feature>
<feature type="coiled-coil region" evidence="1">
    <location>
        <begin position="116"/>
        <end position="145"/>
    </location>
</feature>
<evidence type="ECO:0000259" key="4">
    <source>
        <dbReference type="Pfam" id="PF02518"/>
    </source>
</evidence>
<evidence type="ECO:0000256" key="3">
    <source>
        <dbReference type="SAM" id="Phobius"/>
    </source>
</evidence>
<feature type="domain" description="Signal transduction histidine kinase internal region" evidence="5">
    <location>
        <begin position="135"/>
        <end position="215"/>
    </location>
</feature>
<evidence type="ECO:0000256" key="1">
    <source>
        <dbReference type="SAM" id="Coils"/>
    </source>
</evidence>
<keyword evidence="6" id="KW-0808">Transferase</keyword>
<dbReference type="RefSeq" id="WP_284102191.1">
    <property type="nucleotide sequence ID" value="NZ_JARRAF010000026.1"/>
</dbReference>
<keyword evidence="3" id="KW-0812">Transmembrane</keyword>
<comment type="caution">
    <text evidence="6">The sequence shown here is derived from an EMBL/GenBank/DDBJ whole genome shotgun (WGS) entry which is preliminary data.</text>
</comment>
<sequence length="355" mass="39289">MSSEYQADKAGRKEERDAFKARIRDGLERKIERATKGDEVADTFQQLERLLVRIWWQFFDWLAVVPWGRLAIVSLLVMIATGVVSDRAAGPVVFLILMSFVIKIVAGGKVSADKVAAEATAKAETEQLERNVLEARLEALQAQIEPHFLFNTLASIDQLIQMDPPRASQMQQSLIRYLRSAMPKMREGRRPTLGQQVDLSSAYLEIMQVRMEERLQRSVNVPDGLRSAAFPSMMLQTLVENSIKHGLEPKSDGGQLAIAAEIRDGRLEVSVTDTGMGFAPKGVGGCGLANIRERLKVLYGKRAELIISVPASGGTRALIRVPYEVILDEPEPADLAPVSQTKTEPTINLDKPETV</sequence>
<protein>
    <submittedName>
        <fullName evidence="6">Histidine kinase</fullName>
    </submittedName>
</protein>
<dbReference type="PANTHER" id="PTHR34220:SF9">
    <property type="entry name" value="SIGNAL TRANSDUCTION HISTIDINE KINASE INTERNAL REGION DOMAIN-CONTAINING PROTEIN"/>
    <property type="match status" value="1"/>
</dbReference>
<organism evidence="6 7">
    <name type="scientific">Parachitinimonas caeni</name>
    <dbReference type="NCBI Taxonomy" id="3031301"/>
    <lineage>
        <taxon>Bacteria</taxon>
        <taxon>Pseudomonadati</taxon>
        <taxon>Pseudomonadota</taxon>
        <taxon>Betaproteobacteria</taxon>
        <taxon>Neisseriales</taxon>
        <taxon>Chitinibacteraceae</taxon>
        <taxon>Parachitinimonas</taxon>
    </lineage>
</organism>
<keyword evidence="3" id="KW-0472">Membrane</keyword>
<evidence type="ECO:0000259" key="5">
    <source>
        <dbReference type="Pfam" id="PF06580"/>
    </source>
</evidence>
<evidence type="ECO:0000313" key="6">
    <source>
        <dbReference type="EMBL" id="MDK2125876.1"/>
    </source>
</evidence>
<dbReference type="Gene3D" id="3.30.565.10">
    <property type="entry name" value="Histidine kinase-like ATPase, C-terminal domain"/>
    <property type="match status" value="1"/>
</dbReference>
<feature type="domain" description="Histidine kinase/HSP90-like ATPase" evidence="4">
    <location>
        <begin position="233"/>
        <end position="323"/>
    </location>
</feature>
<dbReference type="InterPro" id="IPR036890">
    <property type="entry name" value="HATPase_C_sf"/>
</dbReference>
<evidence type="ECO:0000256" key="2">
    <source>
        <dbReference type="SAM" id="MobiDB-lite"/>
    </source>
</evidence>
<name>A0ABT7E0R0_9NEIS</name>
<reference evidence="6" key="1">
    <citation type="submission" date="2023-03" db="EMBL/GenBank/DDBJ databases">
        <title>Chitinimonas shenzhenensis gen. nov., sp. nov., a novel member of family Burkholderiaceae isolated from activated sludge collected in Shen Zhen, China.</title>
        <authorList>
            <person name="Wang X."/>
        </authorList>
    </citation>
    <scope>NUCLEOTIDE SEQUENCE</scope>
    <source>
        <strain evidence="6">DQS-5</strain>
    </source>
</reference>
<feature type="region of interest" description="Disordered" evidence="2">
    <location>
        <begin position="334"/>
        <end position="355"/>
    </location>
</feature>
<dbReference type="GO" id="GO:0016301">
    <property type="term" value="F:kinase activity"/>
    <property type="evidence" value="ECO:0007669"/>
    <property type="project" value="UniProtKB-KW"/>
</dbReference>
<keyword evidence="7" id="KW-1185">Reference proteome</keyword>